<name>A0AA86V2I0_9FABA</name>
<dbReference type="InterPro" id="IPR039314">
    <property type="entry name" value="CP12-like"/>
</dbReference>
<proteinExistence type="predicted"/>
<dbReference type="GO" id="GO:0009507">
    <property type="term" value="C:chloroplast"/>
    <property type="evidence" value="ECO:0007669"/>
    <property type="project" value="TreeGrafter"/>
</dbReference>
<protein>
    <recommendedName>
        <fullName evidence="3">CP12 domain-containing protein</fullName>
    </recommendedName>
</protein>
<evidence type="ECO:0000256" key="2">
    <source>
        <dbReference type="SAM" id="MobiDB-lite"/>
    </source>
</evidence>
<dbReference type="AlphaFoldDB" id="A0AA86V2I0"/>
<evidence type="ECO:0000313" key="5">
    <source>
        <dbReference type="Proteomes" id="UP001189624"/>
    </source>
</evidence>
<dbReference type="PANTHER" id="PTHR33921">
    <property type="entry name" value="CALVIN CYCLE PROTEIN CP12-2, CHLOROPLASTIC"/>
    <property type="match status" value="1"/>
</dbReference>
<keyword evidence="5" id="KW-1185">Reference proteome</keyword>
<dbReference type="EMBL" id="OY731398">
    <property type="protein sequence ID" value="CAJ1875401.1"/>
    <property type="molecule type" value="Genomic_DNA"/>
</dbReference>
<dbReference type="PANTHER" id="PTHR33921:SF15">
    <property type="entry name" value="CALVIN CYCLE PROTEIN CP12-2, CHLOROPLASTIC"/>
    <property type="match status" value="1"/>
</dbReference>
<gene>
    <name evidence="4" type="ORF">AYBTSS11_LOCUS2537</name>
</gene>
<feature type="region of interest" description="Disordered" evidence="2">
    <location>
        <begin position="133"/>
        <end position="157"/>
    </location>
</feature>
<feature type="disulfide bond" evidence="1">
    <location>
        <begin position="112"/>
        <end position="121"/>
    </location>
</feature>
<accession>A0AA86V2I0</accession>
<feature type="compositionally biased region" description="Basic and acidic residues" evidence="2">
    <location>
        <begin position="137"/>
        <end position="157"/>
    </location>
</feature>
<sequence length="168" mass="18454">MCTQTLLNQSYNLSILIHSLLRIIDSNITPKKTKQTMATMTGVSLSCPRVLFNASGSRQSAHAIRFALPLSQPMRAGAIQMGQVMRIRPVRAAPDKISEKVEESIKNAQEACAGDPTSGECVAAWDEVEELSAAASHARDKQKEKDSDPLENYCKDNPETIECKTFDD</sequence>
<organism evidence="4 5">
    <name type="scientific">Sphenostylis stenocarpa</name>
    <dbReference type="NCBI Taxonomy" id="92480"/>
    <lineage>
        <taxon>Eukaryota</taxon>
        <taxon>Viridiplantae</taxon>
        <taxon>Streptophyta</taxon>
        <taxon>Embryophyta</taxon>
        <taxon>Tracheophyta</taxon>
        <taxon>Spermatophyta</taxon>
        <taxon>Magnoliopsida</taxon>
        <taxon>eudicotyledons</taxon>
        <taxon>Gunneridae</taxon>
        <taxon>Pentapetalae</taxon>
        <taxon>rosids</taxon>
        <taxon>fabids</taxon>
        <taxon>Fabales</taxon>
        <taxon>Fabaceae</taxon>
        <taxon>Papilionoideae</taxon>
        <taxon>50 kb inversion clade</taxon>
        <taxon>NPAAA clade</taxon>
        <taxon>indigoferoid/millettioid clade</taxon>
        <taxon>Phaseoleae</taxon>
        <taxon>Sphenostylis</taxon>
    </lineage>
</organism>
<evidence type="ECO:0000259" key="3">
    <source>
        <dbReference type="SMART" id="SM01093"/>
    </source>
</evidence>
<dbReference type="Pfam" id="PF02672">
    <property type="entry name" value="CP12"/>
    <property type="match status" value="1"/>
</dbReference>
<dbReference type="SMART" id="SM01093">
    <property type="entry name" value="CP12"/>
    <property type="match status" value="1"/>
</dbReference>
<dbReference type="GO" id="GO:0080153">
    <property type="term" value="P:negative regulation of reductive pentose-phosphate cycle"/>
    <property type="evidence" value="ECO:0007669"/>
    <property type="project" value="TreeGrafter"/>
</dbReference>
<evidence type="ECO:0000256" key="1">
    <source>
        <dbReference type="PIRSR" id="PIRSR639314-50"/>
    </source>
</evidence>
<feature type="disulfide bond" evidence="1">
    <location>
        <begin position="154"/>
        <end position="163"/>
    </location>
</feature>
<dbReference type="InterPro" id="IPR003823">
    <property type="entry name" value="CP12_dom"/>
</dbReference>
<keyword evidence="1" id="KW-1015">Disulfide bond</keyword>
<evidence type="ECO:0000313" key="4">
    <source>
        <dbReference type="EMBL" id="CAJ1875401.1"/>
    </source>
</evidence>
<feature type="domain" description="CP12" evidence="3">
    <location>
        <begin position="97"/>
        <end position="168"/>
    </location>
</feature>
<dbReference type="Gramene" id="rna-AYBTSS11_LOCUS2537">
    <property type="protein sequence ID" value="CAJ1875401.1"/>
    <property type="gene ID" value="gene-AYBTSS11_LOCUS2537"/>
</dbReference>
<reference evidence="4" key="1">
    <citation type="submission" date="2023-10" db="EMBL/GenBank/DDBJ databases">
        <authorList>
            <person name="Domelevo Entfellner J.-B."/>
        </authorList>
    </citation>
    <scope>NUCLEOTIDE SEQUENCE</scope>
</reference>
<dbReference type="Proteomes" id="UP001189624">
    <property type="component" value="Chromosome 1"/>
</dbReference>